<dbReference type="InterPro" id="IPR010273">
    <property type="entry name" value="DUF881"/>
</dbReference>
<organism evidence="3 4">
    <name type="scientific">Thalassobacillus cyri</name>
    <dbReference type="NCBI Taxonomy" id="571932"/>
    <lineage>
        <taxon>Bacteria</taxon>
        <taxon>Bacillati</taxon>
        <taxon>Bacillota</taxon>
        <taxon>Bacilli</taxon>
        <taxon>Bacillales</taxon>
        <taxon>Bacillaceae</taxon>
        <taxon>Thalassobacillus</taxon>
    </lineage>
</organism>
<comment type="similarity">
    <text evidence="1">Belongs to the UPF0749 family.</text>
</comment>
<accession>A0A1H4H6N3</accession>
<dbReference type="PANTHER" id="PTHR37313:SF2">
    <property type="entry name" value="UPF0749 PROTEIN YLXX"/>
    <property type="match status" value="1"/>
</dbReference>
<dbReference type="Gene3D" id="3.30.70.1880">
    <property type="entry name" value="Protein of unknown function DUF881"/>
    <property type="match status" value="1"/>
</dbReference>
<reference evidence="3 4" key="1">
    <citation type="submission" date="2016-10" db="EMBL/GenBank/DDBJ databases">
        <authorList>
            <person name="de Groot N.N."/>
        </authorList>
    </citation>
    <scope>NUCLEOTIDE SEQUENCE [LARGE SCALE GENOMIC DNA]</scope>
    <source>
        <strain evidence="3 4">CCM7597</strain>
    </source>
</reference>
<evidence type="ECO:0000313" key="3">
    <source>
        <dbReference type="EMBL" id="SEB17366.1"/>
    </source>
</evidence>
<evidence type="ECO:0000256" key="1">
    <source>
        <dbReference type="ARBA" id="ARBA00009108"/>
    </source>
</evidence>
<protein>
    <submittedName>
        <fullName evidence="3">Uncharacterized conserved protein YlxW, UPF0749 family</fullName>
    </submittedName>
</protein>
<dbReference type="Proteomes" id="UP000198584">
    <property type="component" value="Unassembled WGS sequence"/>
</dbReference>
<dbReference type="PANTHER" id="PTHR37313">
    <property type="entry name" value="UPF0749 PROTEIN RV1825"/>
    <property type="match status" value="1"/>
</dbReference>
<feature type="coiled-coil region" evidence="2">
    <location>
        <begin position="46"/>
        <end position="95"/>
    </location>
</feature>
<dbReference type="EMBL" id="FNQR01000023">
    <property type="protein sequence ID" value="SEB17366.1"/>
    <property type="molecule type" value="Genomic_DNA"/>
</dbReference>
<dbReference type="Pfam" id="PF05949">
    <property type="entry name" value="DUF881"/>
    <property type="match status" value="1"/>
</dbReference>
<keyword evidence="4" id="KW-1185">Reference proteome</keyword>
<keyword evidence="2" id="KW-0175">Coiled coil</keyword>
<name>A0A1H4H6N3_9BACI</name>
<evidence type="ECO:0000313" key="4">
    <source>
        <dbReference type="Proteomes" id="UP000198584"/>
    </source>
</evidence>
<gene>
    <name evidence="3" type="ORF">SAMN05421743_12340</name>
</gene>
<dbReference type="AlphaFoldDB" id="A0A1H4H6N3"/>
<evidence type="ECO:0000256" key="2">
    <source>
        <dbReference type="SAM" id="Coils"/>
    </source>
</evidence>
<proteinExistence type="inferred from homology"/>
<dbReference type="STRING" id="571932.SAMN05421743_12340"/>
<sequence length="244" mass="27561">MNAVSKRSKWLMSIIFAIIGFMVAIQFQTASSEPELRDTRDQWEVRQELQEQQKLQQELLEQITSADRILEEYDEVSDEEKLETLKGSIEQLEQQAGLTTVEGSGITIKLAPIFQEWEEDAPAYPTVSTSLLTHLINELNTFGAEGIAVGEERVVSLSPIRNVNGDTYVNNRPMQPLPVEIKVLTSNPKKMLDYVNASRSRDMFALDDISMDVQTEKNLKLPGYDDNLQLGILEHDSSKETGEN</sequence>